<feature type="compositionally biased region" description="Polar residues" evidence="7">
    <location>
        <begin position="209"/>
        <end position="220"/>
    </location>
</feature>
<dbReference type="STRING" id="35570.A0A1I8NRZ5"/>
<evidence type="ECO:0000313" key="8">
    <source>
        <dbReference type="EnsemblMetazoa" id="SCAU001519-PA"/>
    </source>
</evidence>
<evidence type="ECO:0000256" key="6">
    <source>
        <dbReference type="SAM" id="Coils"/>
    </source>
</evidence>
<accession>A0A1I8NRZ5</accession>
<evidence type="ECO:0000313" key="9">
    <source>
        <dbReference type="Proteomes" id="UP000095300"/>
    </source>
</evidence>
<dbReference type="InterPro" id="IPR026099">
    <property type="entry name" value="Odf2-rel"/>
</dbReference>
<dbReference type="GO" id="GO:1902017">
    <property type="term" value="P:regulation of cilium assembly"/>
    <property type="evidence" value="ECO:0007669"/>
    <property type="project" value="TreeGrafter"/>
</dbReference>
<sequence length="546" mass="63342">MSINMERKNQNFEFIAKLSASSEKFDALGRPLPNLILTQETKGNESPICGTPTCNSASLAYPQTDTEEDIYDEVAEETESDVKSFDNSDEDSVEDDSHYIEANTPRRMNSKLRTELLNYKQELKQYKNTTKELESKYMKISSELSEMQTKHQQFMAQRPVGEGGDSNADGEVDDNSCSDDSSAISLRRKSTQIFHRGSSFRREVPLAESHTNCKPSNKQRFSAAPKRQTMENKENLPPTGNLKTTLKKSPKKSLDSQTLYKKPKTMPNVELLQTTIEVLQSEKSQFRNIIEEQQHCLQDYHQRCVKAQRVMKTQQIEIEKLNSNNKHLEHEITQGIDQLRSKIEAKLREISQLPQMMRQEQMKNKKLLAANVSLNERLRIIQNEANQMRKKIDEINRRKTSIVSRLKTAERDLKIFKNYNVALKHEKRRLNEDLQKLRDQMSSLEISGKRNINRQREQSDKQKRDLQKRIFDLEFKLNRSQTSTNSLVQERDNLITELQTQLNTLVHNFEVSQKHIRVLRRHISTSMCGGNAREAVARNRVLNETA</sequence>
<dbReference type="EnsemblMetazoa" id="SCAU001519-RA">
    <property type="protein sequence ID" value="SCAU001519-PA"/>
    <property type="gene ID" value="SCAU001519"/>
</dbReference>
<dbReference type="VEuPathDB" id="VectorBase:SCAU001519"/>
<protein>
    <submittedName>
        <fullName evidence="8">Uncharacterized protein</fullName>
    </submittedName>
</protein>
<comment type="subcellular location">
    <subcellularLocation>
        <location evidence="1">Cytoplasm</location>
        <location evidence="1">Cytoskeleton</location>
        <location evidence="1">Microtubule organizing center</location>
        <location evidence="1">Centrosome</location>
    </subcellularLocation>
</comment>
<dbReference type="GO" id="GO:0005813">
    <property type="term" value="C:centrosome"/>
    <property type="evidence" value="ECO:0007669"/>
    <property type="project" value="UniProtKB-SubCell"/>
</dbReference>
<feature type="coiled-coil region" evidence="6">
    <location>
        <begin position="364"/>
        <end position="469"/>
    </location>
</feature>
<keyword evidence="4 6" id="KW-0175">Coiled coil</keyword>
<feature type="compositionally biased region" description="Acidic residues" evidence="7">
    <location>
        <begin position="168"/>
        <end position="177"/>
    </location>
</feature>
<organism evidence="8 9">
    <name type="scientific">Stomoxys calcitrans</name>
    <name type="common">Stable fly</name>
    <name type="synonym">Conops calcitrans</name>
    <dbReference type="NCBI Taxonomy" id="35570"/>
    <lineage>
        <taxon>Eukaryota</taxon>
        <taxon>Metazoa</taxon>
        <taxon>Ecdysozoa</taxon>
        <taxon>Arthropoda</taxon>
        <taxon>Hexapoda</taxon>
        <taxon>Insecta</taxon>
        <taxon>Pterygota</taxon>
        <taxon>Neoptera</taxon>
        <taxon>Endopterygota</taxon>
        <taxon>Diptera</taxon>
        <taxon>Brachycera</taxon>
        <taxon>Muscomorpha</taxon>
        <taxon>Muscoidea</taxon>
        <taxon>Muscidae</taxon>
        <taxon>Stomoxys</taxon>
    </lineage>
</organism>
<keyword evidence="9" id="KW-1185">Reference proteome</keyword>
<dbReference type="PANTHER" id="PTHR23162:SF10">
    <property type="entry name" value="FI13205P"/>
    <property type="match status" value="1"/>
</dbReference>
<keyword evidence="5" id="KW-0206">Cytoskeleton</keyword>
<dbReference type="Proteomes" id="UP000095300">
    <property type="component" value="Unassembled WGS sequence"/>
</dbReference>
<feature type="region of interest" description="Disordered" evidence="7">
    <location>
        <begin position="77"/>
        <end position="96"/>
    </location>
</feature>
<proteinExistence type="inferred from homology"/>
<keyword evidence="3" id="KW-0963">Cytoplasm</keyword>
<evidence type="ECO:0000256" key="7">
    <source>
        <dbReference type="SAM" id="MobiDB-lite"/>
    </source>
</evidence>
<dbReference type="PANTHER" id="PTHR23162">
    <property type="entry name" value="OUTER DENSE FIBER OF SPERM TAILS 2"/>
    <property type="match status" value="1"/>
</dbReference>
<comment type="similarity">
    <text evidence="2">Belongs to the ODF2 family.</text>
</comment>
<evidence type="ECO:0000256" key="1">
    <source>
        <dbReference type="ARBA" id="ARBA00004300"/>
    </source>
</evidence>
<dbReference type="OrthoDB" id="413404at2759"/>
<feature type="region of interest" description="Disordered" evidence="7">
    <location>
        <begin position="148"/>
        <end position="190"/>
    </location>
</feature>
<feature type="region of interest" description="Disordered" evidence="7">
    <location>
        <begin position="205"/>
        <end position="257"/>
    </location>
</feature>
<evidence type="ECO:0000256" key="2">
    <source>
        <dbReference type="ARBA" id="ARBA00009316"/>
    </source>
</evidence>
<dbReference type="AlphaFoldDB" id="A0A1I8NRZ5"/>
<evidence type="ECO:0000256" key="4">
    <source>
        <dbReference type="ARBA" id="ARBA00023054"/>
    </source>
</evidence>
<gene>
    <name evidence="8" type="primary">106088405</name>
</gene>
<evidence type="ECO:0000256" key="3">
    <source>
        <dbReference type="ARBA" id="ARBA00022490"/>
    </source>
</evidence>
<feature type="coiled-coil region" evidence="6">
    <location>
        <begin position="304"/>
        <end position="338"/>
    </location>
</feature>
<evidence type="ECO:0000256" key="5">
    <source>
        <dbReference type="ARBA" id="ARBA00023212"/>
    </source>
</evidence>
<reference evidence="8" key="1">
    <citation type="submission" date="2020-05" db="UniProtKB">
        <authorList>
            <consortium name="EnsemblMetazoa"/>
        </authorList>
    </citation>
    <scope>IDENTIFICATION</scope>
    <source>
        <strain evidence="8">USDA</strain>
    </source>
</reference>
<name>A0A1I8NRZ5_STOCA</name>